<dbReference type="GO" id="GO:0006753">
    <property type="term" value="P:nucleoside phosphate metabolic process"/>
    <property type="evidence" value="ECO:0007669"/>
    <property type="project" value="TreeGrafter"/>
</dbReference>
<dbReference type="PRINTS" id="PR00502">
    <property type="entry name" value="NUDIXFAMILY"/>
</dbReference>
<dbReference type="Pfam" id="PF00293">
    <property type="entry name" value="NUDIX"/>
    <property type="match status" value="1"/>
</dbReference>
<reference evidence="4 5" key="1">
    <citation type="journal article" date="2013" name="Genome Biol.">
        <title>Genome of Acanthamoeba castellanii highlights extensive lateral gene transfer and early evolution of tyrosine kinase signaling.</title>
        <authorList>
            <person name="Clarke M."/>
            <person name="Lohan A.J."/>
            <person name="Liu B."/>
            <person name="Lagkouvardos I."/>
            <person name="Roy S."/>
            <person name="Zafar N."/>
            <person name="Bertelli C."/>
            <person name="Schilde C."/>
            <person name="Kianianmomeni A."/>
            <person name="Burglin T.R."/>
            <person name="Frech C."/>
            <person name="Turcotte B."/>
            <person name="Kopec K.O."/>
            <person name="Synnott J.M."/>
            <person name="Choo C."/>
            <person name="Paponov I."/>
            <person name="Finkler A."/>
            <person name="Soon Heng Tan C."/>
            <person name="Hutchins A.P."/>
            <person name="Weinmeier T."/>
            <person name="Rattei T."/>
            <person name="Chu J.S."/>
            <person name="Gimenez G."/>
            <person name="Irimia M."/>
            <person name="Rigden D.J."/>
            <person name="Fitzpatrick D.A."/>
            <person name="Lorenzo-Morales J."/>
            <person name="Bateman A."/>
            <person name="Chiu C.H."/>
            <person name="Tang P."/>
            <person name="Hegemann P."/>
            <person name="Fromm H."/>
            <person name="Raoult D."/>
            <person name="Greub G."/>
            <person name="Miranda-Saavedra D."/>
            <person name="Chen N."/>
            <person name="Nash P."/>
            <person name="Ginger M.L."/>
            <person name="Horn M."/>
            <person name="Schaap P."/>
            <person name="Caler L."/>
            <person name="Loftus B."/>
        </authorList>
    </citation>
    <scope>NUCLEOTIDE SEQUENCE [LARGE SCALE GENOMIC DNA]</scope>
    <source>
        <strain evidence="4 5">Neff</strain>
    </source>
</reference>
<protein>
    <submittedName>
        <fullName evidence="4">ADP-sugar pyrophosphatase, putative</fullName>
    </submittedName>
</protein>
<dbReference type="InterPro" id="IPR000086">
    <property type="entry name" value="NUDIX_hydrolase_dom"/>
</dbReference>
<dbReference type="InterPro" id="IPR015797">
    <property type="entry name" value="NUDIX_hydrolase-like_dom_sf"/>
</dbReference>
<proteinExistence type="inferred from homology"/>
<dbReference type="PROSITE" id="PS51462">
    <property type="entry name" value="NUDIX"/>
    <property type="match status" value="1"/>
</dbReference>
<feature type="domain" description="Nudix hydrolase" evidence="3">
    <location>
        <begin position="54"/>
        <end position="194"/>
    </location>
</feature>
<dbReference type="PROSITE" id="PS00893">
    <property type="entry name" value="NUDIX_BOX"/>
    <property type="match status" value="1"/>
</dbReference>
<evidence type="ECO:0000256" key="1">
    <source>
        <dbReference type="ARBA" id="ARBA00022801"/>
    </source>
</evidence>
<accession>L8GSI6</accession>
<dbReference type="AlphaFoldDB" id="L8GSI6"/>
<evidence type="ECO:0000259" key="3">
    <source>
        <dbReference type="PROSITE" id="PS51462"/>
    </source>
</evidence>
<dbReference type="OMA" id="NDPGLCN"/>
<dbReference type="GO" id="GO:0005634">
    <property type="term" value="C:nucleus"/>
    <property type="evidence" value="ECO:0007669"/>
    <property type="project" value="TreeGrafter"/>
</dbReference>
<organism evidence="4 5">
    <name type="scientific">Acanthamoeba castellanii (strain ATCC 30010 / Neff)</name>
    <dbReference type="NCBI Taxonomy" id="1257118"/>
    <lineage>
        <taxon>Eukaryota</taxon>
        <taxon>Amoebozoa</taxon>
        <taxon>Discosea</taxon>
        <taxon>Longamoebia</taxon>
        <taxon>Centramoebida</taxon>
        <taxon>Acanthamoebidae</taxon>
        <taxon>Acanthamoeba</taxon>
    </lineage>
</organism>
<gene>
    <name evidence="4" type="ORF">ACA1_177470</name>
</gene>
<dbReference type="PANTHER" id="PTHR11839:SF1">
    <property type="entry name" value="ADP-SUGAR PYROPHOSPHATASE"/>
    <property type="match status" value="1"/>
</dbReference>
<name>L8GSI6_ACACF</name>
<dbReference type="SUPFAM" id="SSF55811">
    <property type="entry name" value="Nudix"/>
    <property type="match status" value="1"/>
</dbReference>
<sequence length="211" mass="23601">MEDNRQQDTKTPKVHSWKEVHREKWLGLSQINWEDNKGRHRVWEAVTRTTKQTGVVDAVDIIAIVRKDGEEDRIVIISQFRPPTEKVCLEIPSGLVDAGETAEQAALRELKEETGYRGTVVGVSPDTCYEPGLTSATCAVVQVLIDGNLEENIHPVPEMEDGECIATRLVPLSQLLVTLNRLMREEGMTVDAKVWTLACGLNFAQSFPPRP</sequence>
<dbReference type="InterPro" id="IPR020476">
    <property type="entry name" value="Nudix_hydrolase"/>
</dbReference>
<keyword evidence="1 2" id="KW-0378">Hydrolase</keyword>
<dbReference type="EMBL" id="KB008006">
    <property type="protein sequence ID" value="ELR16139.1"/>
    <property type="molecule type" value="Genomic_DNA"/>
</dbReference>
<dbReference type="KEGG" id="acan:ACA1_177470"/>
<dbReference type="VEuPathDB" id="AmoebaDB:ACA1_177470"/>
<dbReference type="STRING" id="1257118.L8GSI6"/>
<dbReference type="Gene3D" id="3.90.79.10">
    <property type="entry name" value="Nucleoside Triphosphate Pyrophosphohydrolase"/>
    <property type="match status" value="1"/>
</dbReference>
<evidence type="ECO:0000313" key="5">
    <source>
        <dbReference type="Proteomes" id="UP000011083"/>
    </source>
</evidence>
<dbReference type="GO" id="GO:0019693">
    <property type="term" value="P:ribose phosphate metabolic process"/>
    <property type="evidence" value="ECO:0007669"/>
    <property type="project" value="TreeGrafter"/>
</dbReference>
<dbReference type="PANTHER" id="PTHR11839">
    <property type="entry name" value="UDP/ADP-SUGAR PYROPHOSPHATASE"/>
    <property type="match status" value="1"/>
</dbReference>
<dbReference type="CDD" id="cd18888">
    <property type="entry name" value="NUDIX_ADPRase_Nudt5"/>
    <property type="match status" value="1"/>
</dbReference>
<evidence type="ECO:0000313" key="4">
    <source>
        <dbReference type="EMBL" id="ELR16139.1"/>
    </source>
</evidence>
<keyword evidence="5" id="KW-1185">Reference proteome</keyword>
<dbReference type="RefSeq" id="XP_004338152.1">
    <property type="nucleotide sequence ID" value="XM_004338104.1"/>
</dbReference>
<dbReference type="Proteomes" id="UP000011083">
    <property type="component" value="Unassembled WGS sequence"/>
</dbReference>
<dbReference type="GeneID" id="14916863"/>
<dbReference type="InterPro" id="IPR020084">
    <property type="entry name" value="NUDIX_hydrolase_CS"/>
</dbReference>
<evidence type="ECO:0000256" key="2">
    <source>
        <dbReference type="RuleBase" id="RU003476"/>
    </source>
</evidence>
<dbReference type="OrthoDB" id="10249920at2759"/>
<dbReference type="GO" id="GO:0047631">
    <property type="term" value="F:ADP-ribose diphosphatase activity"/>
    <property type="evidence" value="ECO:0007669"/>
    <property type="project" value="TreeGrafter"/>
</dbReference>
<comment type="similarity">
    <text evidence="2">Belongs to the Nudix hydrolase family.</text>
</comment>
<dbReference type="FunFam" id="3.90.79.10:FF:000016">
    <property type="entry name" value="ADP-sugar pyrophosphatase isoform X1"/>
    <property type="match status" value="1"/>
</dbReference>